<dbReference type="InterPro" id="IPR003018">
    <property type="entry name" value="GAF"/>
</dbReference>
<dbReference type="InterPro" id="IPR029016">
    <property type="entry name" value="GAF-like_dom_sf"/>
</dbReference>
<dbReference type="EC" id="2.7.13.3" evidence="3"/>
<dbReference type="SUPFAM" id="SSF55874">
    <property type="entry name" value="ATPase domain of HSP90 chaperone/DNA topoisomerase II/histidine kinase"/>
    <property type="match status" value="2"/>
</dbReference>
<dbReference type="Gene3D" id="3.30.450.40">
    <property type="match status" value="1"/>
</dbReference>
<dbReference type="Pfam" id="PF02518">
    <property type="entry name" value="HATPase_c"/>
    <property type="match status" value="1"/>
</dbReference>
<dbReference type="InterPro" id="IPR003661">
    <property type="entry name" value="HisK_dim/P_dom"/>
</dbReference>
<dbReference type="Gene3D" id="3.40.50.2300">
    <property type="match status" value="1"/>
</dbReference>
<dbReference type="Gene3D" id="1.10.287.130">
    <property type="match status" value="1"/>
</dbReference>
<dbReference type="Gene3D" id="3.30.565.10">
    <property type="entry name" value="Histidine kinase-like ATPase, C-terminal domain"/>
    <property type="match status" value="2"/>
</dbReference>
<dbReference type="Pfam" id="PF00512">
    <property type="entry name" value="HisKA"/>
    <property type="match status" value="1"/>
</dbReference>
<dbReference type="GO" id="GO:0000155">
    <property type="term" value="F:phosphorelay sensor kinase activity"/>
    <property type="evidence" value="ECO:0007669"/>
    <property type="project" value="InterPro"/>
</dbReference>
<accession>A0A317DAC5</accession>
<dbReference type="Proteomes" id="UP000245410">
    <property type="component" value="Unassembled WGS sequence"/>
</dbReference>
<dbReference type="PROSITE" id="PS50110">
    <property type="entry name" value="RESPONSE_REGULATORY"/>
    <property type="match status" value="1"/>
</dbReference>
<dbReference type="SMART" id="SM00387">
    <property type="entry name" value="HATPase_c"/>
    <property type="match status" value="1"/>
</dbReference>
<dbReference type="FunFam" id="3.30.565.10:FF:000006">
    <property type="entry name" value="Sensor histidine kinase WalK"/>
    <property type="match status" value="1"/>
</dbReference>
<dbReference type="PRINTS" id="PR00344">
    <property type="entry name" value="BCTRLSENSOR"/>
</dbReference>
<reference evidence="12 13" key="1">
    <citation type="submission" date="2018-05" db="EMBL/GenBank/DDBJ databases">
        <title>Micromonospora atacamensis sp. nov., a novel actinobacteria isolated from high altitude Atacama Desert soil.</title>
        <authorList>
            <person name="Carro L."/>
            <person name="Golinska P."/>
            <person name="Klenk H.-P."/>
            <person name="Goodfellow M."/>
        </authorList>
    </citation>
    <scope>NUCLEOTIDE SEQUENCE [LARGE SCALE GENOMIC DNA]</scope>
    <source>
        <strain evidence="12 13">5R2A7</strain>
    </source>
</reference>
<dbReference type="CDD" id="cd16922">
    <property type="entry name" value="HATPase_EvgS-ArcB-TorS-like"/>
    <property type="match status" value="1"/>
</dbReference>
<organism evidence="12 13">
    <name type="scientific">Micromonospora acroterricola</name>
    <dbReference type="NCBI Taxonomy" id="2202421"/>
    <lineage>
        <taxon>Bacteria</taxon>
        <taxon>Bacillati</taxon>
        <taxon>Actinomycetota</taxon>
        <taxon>Actinomycetes</taxon>
        <taxon>Micromonosporales</taxon>
        <taxon>Micromonosporaceae</taxon>
        <taxon>Micromonospora</taxon>
    </lineage>
</organism>
<dbReference type="InterPro" id="IPR011006">
    <property type="entry name" value="CheY-like_superfamily"/>
</dbReference>
<feature type="region of interest" description="Disordered" evidence="9">
    <location>
        <begin position="749"/>
        <end position="834"/>
    </location>
</feature>
<feature type="domain" description="Response regulatory" evidence="11">
    <location>
        <begin position="629"/>
        <end position="745"/>
    </location>
</feature>
<evidence type="ECO:0000256" key="3">
    <source>
        <dbReference type="ARBA" id="ARBA00012438"/>
    </source>
</evidence>
<evidence type="ECO:0000256" key="8">
    <source>
        <dbReference type="PROSITE-ProRule" id="PRU00169"/>
    </source>
</evidence>
<dbReference type="InterPro" id="IPR005467">
    <property type="entry name" value="His_kinase_dom"/>
</dbReference>
<dbReference type="SUPFAM" id="SSF47384">
    <property type="entry name" value="Homodimeric domain of signal transducing histidine kinase"/>
    <property type="match status" value="1"/>
</dbReference>
<proteinExistence type="predicted"/>
<dbReference type="Pfam" id="PF13581">
    <property type="entry name" value="HATPase_c_2"/>
    <property type="match status" value="1"/>
</dbReference>
<protein>
    <recommendedName>
        <fullName evidence="3">histidine kinase</fullName>
        <ecNumber evidence="3">2.7.13.3</ecNumber>
    </recommendedName>
</protein>
<dbReference type="InterPro" id="IPR036097">
    <property type="entry name" value="HisK_dim/P_sf"/>
</dbReference>
<dbReference type="RefSeq" id="WP_109816841.1">
    <property type="nucleotide sequence ID" value="NZ_QGKR01000151.1"/>
</dbReference>
<dbReference type="Pfam" id="PF00072">
    <property type="entry name" value="Response_reg"/>
    <property type="match status" value="1"/>
</dbReference>
<dbReference type="Gene3D" id="3.30.450.20">
    <property type="entry name" value="PAS domain"/>
    <property type="match status" value="1"/>
</dbReference>
<dbReference type="SUPFAM" id="SSF52172">
    <property type="entry name" value="CheY-like"/>
    <property type="match status" value="1"/>
</dbReference>
<dbReference type="PANTHER" id="PTHR43547:SF2">
    <property type="entry name" value="HYBRID SIGNAL TRANSDUCTION HISTIDINE KINASE C"/>
    <property type="match status" value="1"/>
</dbReference>
<gene>
    <name evidence="12" type="ORF">DKT68_08345</name>
</gene>
<evidence type="ECO:0000256" key="4">
    <source>
        <dbReference type="ARBA" id="ARBA00022553"/>
    </source>
</evidence>
<dbReference type="SMART" id="SM00388">
    <property type="entry name" value="HisKA"/>
    <property type="match status" value="1"/>
</dbReference>
<dbReference type="InterPro" id="IPR004358">
    <property type="entry name" value="Sig_transdc_His_kin-like_C"/>
</dbReference>
<evidence type="ECO:0000256" key="5">
    <source>
        <dbReference type="ARBA" id="ARBA00022679"/>
    </source>
</evidence>
<dbReference type="InterPro" id="IPR001789">
    <property type="entry name" value="Sig_transdc_resp-reg_receiver"/>
</dbReference>
<dbReference type="CDD" id="cd00082">
    <property type="entry name" value="HisKA"/>
    <property type="match status" value="1"/>
</dbReference>
<evidence type="ECO:0000256" key="9">
    <source>
        <dbReference type="SAM" id="MobiDB-lite"/>
    </source>
</evidence>
<dbReference type="SUPFAM" id="SSF55781">
    <property type="entry name" value="GAF domain-like"/>
    <property type="match status" value="1"/>
</dbReference>
<evidence type="ECO:0000313" key="13">
    <source>
        <dbReference type="Proteomes" id="UP000245410"/>
    </source>
</evidence>
<evidence type="ECO:0000256" key="1">
    <source>
        <dbReference type="ARBA" id="ARBA00000085"/>
    </source>
</evidence>
<name>A0A317DAC5_9ACTN</name>
<keyword evidence="13" id="KW-1185">Reference proteome</keyword>
<keyword evidence="7" id="KW-0902">Two-component regulatory system</keyword>
<keyword evidence="5" id="KW-0808">Transferase</keyword>
<keyword evidence="6" id="KW-0418">Kinase</keyword>
<dbReference type="CDD" id="cd16936">
    <property type="entry name" value="HATPase_RsbW-like"/>
    <property type="match status" value="1"/>
</dbReference>
<evidence type="ECO:0000256" key="2">
    <source>
        <dbReference type="ARBA" id="ARBA00004236"/>
    </source>
</evidence>
<evidence type="ECO:0000313" key="12">
    <source>
        <dbReference type="EMBL" id="PWR10616.1"/>
    </source>
</evidence>
<comment type="catalytic activity">
    <reaction evidence="1">
        <text>ATP + protein L-histidine = ADP + protein N-phospho-L-histidine.</text>
        <dbReference type="EC" id="2.7.13.3"/>
    </reaction>
</comment>
<evidence type="ECO:0000256" key="7">
    <source>
        <dbReference type="ARBA" id="ARBA00023012"/>
    </source>
</evidence>
<dbReference type="AlphaFoldDB" id="A0A317DAC5"/>
<dbReference type="PROSITE" id="PS50109">
    <property type="entry name" value="HIS_KIN"/>
    <property type="match status" value="1"/>
</dbReference>
<dbReference type="InterPro" id="IPR036890">
    <property type="entry name" value="HATPase_C_sf"/>
</dbReference>
<dbReference type="PANTHER" id="PTHR43547">
    <property type="entry name" value="TWO-COMPONENT HISTIDINE KINASE"/>
    <property type="match status" value="1"/>
</dbReference>
<evidence type="ECO:0000259" key="11">
    <source>
        <dbReference type="PROSITE" id="PS50110"/>
    </source>
</evidence>
<keyword evidence="4 8" id="KW-0597">Phosphoprotein</keyword>
<evidence type="ECO:0000256" key="6">
    <source>
        <dbReference type="ARBA" id="ARBA00022777"/>
    </source>
</evidence>
<dbReference type="GO" id="GO:0005886">
    <property type="term" value="C:plasma membrane"/>
    <property type="evidence" value="ECO:0007669"/>
    <property type="project" value="UniProtKB-SubCell"/>
</dbReference>
<dbReference type="OrthoDB" id="163538at2"/>
<sequence length="959" mass="102075">MTRPTTDLFTGGGDTGRLMADLDWTRTPLGPVADWPQSLRAAVRVVLSSRYPMLLLWGDRFSQLYNDAYSALIGDKHPAALGGDVRVTLAEGWDVLAPLIEEAMATGVASWVPALQLLLERAGYREEAYFSVSHAPARDDEGRTVGVLTVCSEVTEQVVGERRLRLLRDLSVRGDGRTVDVDATCARLIEAIGGHPLDVPFAAIYLRDGAMLRQVAWTGGDPGQATVPEALPAAAGLADPSPTTRAWGLPDAAEGRATEVTGVADRLPLPAGPWDDPVHTALALPLPSADEDQPLGILLVGVSPSRRLDEAYRAFYQLLAQQVSVAVRNARAYEEERRRAEALAELDRVKTSFFTNVSHEFRTPLTLMLGPLADALADTSAPLAPVQQERVETAWRNATRLLTLVNSLLTFSSLEAGRARSDARVVDLATLTAELAGVFRAAIERAGLVLDVDCPPLPRPVTVDPVNWERIVTNLLSNALKYTFIGRIRVGLESDDEEVRLTVTDTGIGIAEQELPKLFERFHRVQGALSRSHEGTGIGLALVHELARLEGGEARVTSQVGVGSTFTVALPWSAAARHTPLTGSPAEGRGDAARAAVQGAATWLADPAGGVAEPEPASGPAGDELTGARILVADDNSDMRAYLSRLLTGQGWRVRAVTDGRQALDAIRSDPPDLLLTDVMMPVLDGFDLVRRLRADPSTRALPVLVLSARASGEASVAGLSLGADDYLVKPFAAAELIARIRAAIRRSRAGGVPPADAARADATPPRTNATSTTPPPTVVTTVTPAVEGVASTWPTPAVDPSGGRAGTPARIARAEPVGDPPASGADRDEPDHTLDVSRTYASAPTSAAAMRRDVRSALGDLDVDPDVLADLLLAASEAMNNAVEHAQRPSRPEVWVRLQVGGGLVRISVRDFGTWRDRRPAMDRGRGALLMNAYGDVRLVSTGEGTTVTIERRLDDPA</sequence>
<dbReference type="SMART" id="SM00448">
    <property type="entry name" value="REC"/>
    <property type="match status" value="1"/>
</dbReference>
<evidence type="ECO:0000259" key="10">
    <source>
        <dbReference type="PROSITE" id="PS50109"/>
    </source>
</evidence>
<comment type="caution">
    <text evidence="12">The sequence shown here is derived from an EMBL/GenBank/DDBJ whole genome shotgun (WGS) entry which is preliminary data.</text>
</comment>
<feature type="compositionally biased region" description="Low complexity" evidence="9">
    <location>
        <begin position="754"/>
        <end position="787"/>
    </location>
</feature>
<dbReference type="EMBL" id="QGKR01000151">
    <property type="protein sequence ID" value="PWR10616.1"/>
    <property type="molecule type" value="Genomic_DNA"/>
</dbReference>
<dbReference type="InterPro" id="IPR003594">
    <property type="entry name" value="HATPase_dom"/>
</dbReference>
<feature type="modified residue" description="4-aspartylphosphate" evidence="8">
    <location>
        <position position="678"/>
    </location>
</feature>
<feature type="domain" description="Histidine kinase" evidence="10">
    <location>
        <begin position="356"/>
        <end position="574"/>
    </location>
</feature>
<dbReference type="SMART" id="SM00065">
    <property type="entry name" value="GAF"/>
    <property type="match status" value="1"/>
</dbReference>
<comment type="subcellular location">
    <subcellularLocation>
        <location evidence="2">Cell membrane</location>
    </subcellularLocation>
</comment>